<evidence type="ECO:0000313" key="2">
    <source>
        <dbReference type="EMBL" id="MCL1123253.1"/>
    </source>
</evidence>
<dbReference type="EMBL" id="JAKIKS010000004">
    <property type="protein sequence ID" value="MCL1123253.1"/>
    <property type="molecule type" value="Genomic_DNA"/>
</dbReference>
<evidence type="ECO:0000256" key="1">
    <source>
        <dbReference type="SAM" id="Phobius"/>
    </source>
</evidence>
<keyword evidence="1" id="KW-1133">Transmembrane helix</keyword>
<comment type="caution">
    <text evidence="2">The sequence shown here is derived from an EMBL/GenBank/DDBJ whole genome shotgun (WGS) entry which is preliminary data.</text>
</comment>
<dbReference type="Proteomes" id="UP001203423">
    <property type="component" value="Unassembled WGS sequence"/>
</dbReference>
<keyword evidence="1" id="KW-0812">Transmembrane</keyword>
<sequence length="121" mass="13899">MPAFTVNMLPIIVLLSGPYVMIFVMWAFLRKRDKTLALPIDKAKLLRGPSFGVSEQLLDKKWCLFEYLIVMVMLGNLPFAIIALEAISNGNHFPLFYVLFIIIVVAFYAVKTWRLMQDLTN</sequence>
<protein>
    <recommendedName>
        <fullName evidence="4">SdpI family protein</fullName>
    </recommendedName>
</protein>
<proteinExistence type="predicted"/>
<feature type="transmembrane region" description="Helical" evidence="1">
    <location>
        <begin position="6"/>
        <end position="29"/>
    </location>
</feature>
<keyword evidence="1" id="KW-0472">Membrane</keyword>
<evidence type="ECO:0000313" key="3">
    <source>
        <dbReference type="Proteomes" id="UP001203423"/>
    </source>
</evidence>
<organism evidence="2 3">
    <name type="scientific">Shewanella surugensis</name>
    <dbReference type="NCBI Taxonomy" id="212020"/>
    <lineage>
        <taxon>Bacteria</taxon>
        <taxon>Pseudomonadati</taxon>
        <taxon>Pseudomonadota</taxon>
        <taxon>Gammaproteobacteria</taxon>
        <taxon>Alteromonadales</taxon>
        <taxon>Shewanellaceae</taxon>
        <taxon>Shewanella</taxon>
    </lineage>
</organism>
<accession>A0ABT0L6E3</accession>
<name>A0ABT0L6E3_9GAMM</name>
<feature type="transmembrane region" description="Helical" evidence="1">
    <location>
        <begin position="64"/>
        <end position="87"/>
    </location>
</feature>
<keyword evidence="3" id="KW-1185">Reference proteome</keyword>
<gene>
    <name evidence="2" type="ORF">L2764_01840</name>
</gene>
<dbReference type="RefSeq" id="WP_248938541.1">
    <property type="nucleotide sequence ID" value="NZ_JAKIKS010000004.1"/>
</dbReference>
<feature type="transmembrane region" description="Helical" evidence="1">
    <location>
        <begin position="93"/>
        <end position="110"/>
    </location>
</feature>
<reference evidence="2 3" key="1">
    <citation type="submission" date="2022-01" db="EMBL/GenBank/DDBJ databases">
        <title>Whole genome-based taxonomy of the Shewanellaceae.</title>
        <authorList>
            <person name="Martin-Rodriguez A.J."/>
        </authorList>
    </citation>
    <scope>NUCLEOTIDE SEQUENCE [LARGE SCALE GENOMIC DNA]</scope>
    <source>
        <strain evidence="2 3">DSM 17177</strain>
    </source>
</reference>
<evidence type="ECO:0008006" key="4">
    <source>
        <dbReference type="Google" id="ProtNLM"/>
    </source>
</evidence>